<accession>A0A931NFZ7</accession>
<proteinExistence type="predicted"/>
<dbReference type="SUPFAM" id="SSF53474">
    <property type="entry name" value="alpha/beta-Hydrolases"/>
    <property type="match status" value="1"/>
</dbReference>
<evidence type="ECO:0000313" key="2">
    <source>
        <dbReference type="EMBL" id="MBH9576631.1"/>
    </source>
</evidence>
<dbReference type="Pfam" id="PF00561">
    <property type="entry name" value="Abhydrolase_1"/>
    <property type="match status" value="1"/>
</dbReference>
<dbReference type="AlphaFoldDB" id="A0A931NFZ7"/>
<dbReference type="RefSeq" id="WP_198110253.1">
    <property type="nucleotide sequence ID" value="NZ_JAEDAK010000004.1"/>
</dbReference>
<gene>
    <name evidence="2" type="ORF">I7X39_06925</name>
</gene>
<reference evidence="2" key="1">
    <citation type="submission" date="2020-12" db="EMBL/GenBank/DDBJ databases">
        <title>The genome sequence of Inhella sp. 1Y17.</title>
        <authorList>
            <person name="Liu Y."/>
        </authorList>
    </citation>
    <scope>NUCLEOTIDE SEQUENCE</scope>
    <source>
        <strain evidence="2">1Y17</strain>
    </source>
</reference>
<dbReference type="PANTHER" id="PTHR43798:SF5">
    <property type="entry name" value="MONOACYLGLYCEROL LIPASE ABHD6"/>
    <property type="match status" value="1"/>
</dbReference>
<organism evidence="2 3">
    <name type="scientific">Inhella proteolytica</name>
    <dbReference type="NCBI Taxonomy" id="2795029"/>
    <lineage>
        <taxon>Bacteria</taxon>
        <taxon>Pseudomonadati</taxon>
        <taxon>Pseudomonadota</taxon>
        <taxon>Betaproteobacteria</taxon>
        <taxon>Burkholderiales</taxon>
        <taxon>Sphaerotilaceae</taxon>
        <taxon>Inhella</taxon>
    </lineage>
</organism>
<keyword evidence="2" id="KW-0378">Hydrolase</keyword>
<name>A0A931NFZ7_9BURK</name>
<dbReference type="Gene3D" id="3.40.50.1820">
    <property type="entry name" value="alpha/beta hydrolase"/>
    <property type="match status" value="1"/>
</dbReference>
<dbReference type="InterPro" id="IPR000073">
    <property type="entry name" value="AB_hydrolase_1"/>
</dbReference>
<keyword evidence="3" id="KW-1185">Reference proteome</keyword>
<dbReference type="Proteomes" id="UP000613266">
    <property type="component" value="Unassembled WGS sequence"/>
</dbReference>
<dbReference type="PRINTS" id="PR00412">
    <property type="entry name" value="EPOXHYDRLASE"/>
</dbReference>
<dbReference type="GO" id="GO:0047372">
    <property type="term" value="F:monoacylglycerol lipase activity"/>
    <property type="evidence" value="ECO:0007669"/>
    <property type="project" value="TreeGrafter"/>
</dbReference>
<dbReference type="InterPro" id="IPR000639">
    <property type="entry name" value="Epox_hydrolase-like"/>
</dbReference>
<dbReference type="InterPro" id="IPR029058">
    <property type="entry name" value="AB_hydrolase_fold"/>
</dbReference>
<evidence type="ECO:0000313" key="3">
    <source>
        <dbReference type="Proteomes" id="UP000613266"/>
    </source>
</evidence>
<dbReference type="GO" id="GO:0016020">
    <property type="term" value="C:membrane"/>
    <property type="evidence" value="ECO:0007669"/>
    <property type="project" value="TreeGrafter"/>
</dbReference>
<dbReference type="PRINTS" id="PR00111">
    <property type="entry name" value="ABHYDROLASE"/>
</dbReference>
<dbReference type="EMBL" id="JAEDAK010000004">
    <property type="protein sequence ID" value="MBH9576631.1"/>
    <property type="molecule type" value="Genomic_DNA"/>
</dbReference>
<evidence type="ECO:0000259" key="1">
    <source>
        <dbReference type="Pfam" id="PF00561"/>
    </source>
</evidence>
<dbReference type="InterPro" id="IPR050266">
    <property type="entry name" value="AB_hydrolase_sf"/>
</dbReference>
<dbReference type="PANTHER" id="PTHR43798">
    <property type="entry name" value="MONOACYLGLYCEROL LIPASE"/>
    <property type="match status" value="1"/>
</dbReference>
<dbReference type="GO" id="GO:0046464">
    <property type="term" value="P:acylglycerol catabolic process"/>
    <property type="evidence" value="ECO:0007669"/>
    <property type="project" value="TreeGrafter"/>
</dbReference>
<comment type="caution">
    <text evidence="2">The sequence shown here is derived from an EMBL/GenBank/DDBJ whole genome shotgun (WGS) entry which is preliminary data.</text>
</comment>
<feature type="domain" description="AB hydrolase-1" evidence="1">
    <location>
        <begin position="68"/>
        <end position="298"/>
    </location>
</feature>
<sequence length="313" mass="34494">MALWILLSGLAATLASGASLWWRHPRWSRPALLHLNRWAAGLRASQLQVAGHRLQLLSSRQHDPDDTPVVLLHGLFAEKDHWVDFARALPGRRRLIVPDLPGFGQSERLDSQRYGYAEQLERLAALLDALGIARAHLAGSSMGGALAALFAQRHPERVASLAFIGAPHGLRSSRPSPVDRLIDAGQAPLLARTAAEFDTLLQRLFARRPWLPYPVLQAARQEAVARASSNLRLWREHVADRYLLQQRLAGLRLPVLALWGRQDQVFDASGAALLKALLPQAEVRLLEGIGHLPMMEAPADCARTYGEFLAGKG</sequence>
<protein>
    <submittedName>
        <fullName evidence="2">Alpha/beta fold hydrolase</fullName>
    </submittedName>
</protein>